<feature type="non-terminal residue" evidence="2">
    <location>
        <position position="1"/>
    </location>
</feature>
<dbReference type="HAMAP" id="MF_00338">
    <property type="entry name" value="UPF0145"/>
    <property type="match status" value="1"/>
</dbReference>
<dbReference type="EMBL" id="UINC01015074">
    <property type="protein sequence ID" value="SVA63770.1"/>
    <property type="molecule type" value="Genomic_DNA"/>
</dbReference>
<reference evidence="2" key="1">
    <citation type="submission" date="2018-05" db="EMBL/GenBank/DDBJ databases">
        <authorList>
            <person name="Lanie J.A."/>
            <person name="Ng W.-L."/>
            <person name="Kazmierczak K.M."/>
            <person name="Andrzejewski T.M."/>
            <person name="Davidsen T.M."/>
            <person name="Wayne K.J."/>
            <person name="Tettelin H."/>
            <person name="Glass J.I."/>
            <person name="Rusch D."/>
            <person name="Podicherti R."/>
            <person name="Tsui H.-C.T."/>
            <person name="Winkler M.E."/>
        </authorList>
    </citation>
    <scope>NUCLEOTIDE SEQUENCE</scope>
</reference>
<protein>
    <recommendedName>
        <fullName evidence="3">YbjQ family protein</fullName>
    </recommendedName>
</protein>
<evidence type="ECO:0000313" key="2">
    <source>
        <dbReference type="EMBL" id="SVA63770.1"/>
    </source>
</evidence>
<dbReference type="SUPFAM" id="SSF117782">
    <property type="entry name" value="YbjQ-like"/>
    <property type="match status" value="1"/>
</dbReference>
<evidence type="ECO:0000256" key="1">
    <source>
        <dbReference type="ARBA" id="ARBA00010751"/>
    </source>
</evidence>
<evidence type="ECO:0008006" key="3">
    <source>
        <dbReference type="Google" id="ProtNLM"/>
    </source>
</evidence>
<name>A0A381XGM8_9ZZZZ</name>
<dbReference type="Pfam" id="PF01906">
    <property type="entry name" value="YbjQ_1"/>
    <property type="match status" value="1"/>
</dbReference>
<organism evidence="2">
    <name type="scientific">marine metagenome</name>
    <dbReference type="NCBI Taxonomy" id="408172"/>
    <lineage>
        <taxon>unclassified sequences</taxon>
        <taxon>metagenomes</taxon>
        <taxon>ecological metagenomes</taxon>
    </lineage>
</organism>
<gene>
    <name evidence="2" type="ORF">METZ01_LOCUS116624</name>
</gene>
<dbReference type="InterPro" id="IPR002765">
    <property type="entry name" value="UPF0145_YbjQ-like"/>
</dbReference>
<sequence length="111" mass="11565">VTNATILVVTSPGIPGKRIVRTLGLVAGNTIRARHIGKDIMAGLRNVVGGEVTEYAKLLAESREQALDRMIAKAEALGANAVVSVQFQTSVIMGGAAEMMAYGTAVVVEDL</sequence>
<dbReference type="Gene3D" id="3.30.110.70">
    <property type="entry name" value="Hypothetical protein apc22750. Chain B"/>
    <property type="match status" value="1"/>
</dbReference>
<comment type="similarity">
    <text evidence="1">Belongs to the UPF0145 family.</text>
</comment>
<dbReference type="AlphaFoldDB" id="A0A381XGM8"/>
<dbReference type="InterPro" id="IPR035439">
    <property type="entry name" value="UPF0145_dom_sf"/>
</dbReference>
<dbReference type="PANTHER" id="PTHR34068:SF2">
    <property type="entry name" value="UPF0145 PROTEIN SCO3412"/>
    <property type="match status" value="1"/>
</dbReference>
<dbReference type="PANTHER" id="PTHR34068">
    <property type="entry name" value="UPF0145 PROTEIN YBJQ"/>
    <property type="match status" value="1"/>
</dbReference>
<accession>A0A381XGM8</accession>
<proteinExistence type="inferred from homology"/>